<sequence length="450" mass="51601">MITVAANVNLDTVCTEDDTKWSELVAPAPRGIAVLSQLMICTSHVTDFPIAKIDKEKIPLIQHPESFRTTLVQIVNDAYNAFMKAHTNMEKIQLQMAQVPDYVKDCVKIIKSDNKVAIEKFVPRRLEVIKEAADDGQKLSKEVCDAFDLLGQLIQQVLLAIAASQGAKEQEIEKLIKENIEAGNKRRNESIDRQKKYLQQEVEDNQQLKNRGQQYVMEEQKRSRDILERIFYPGEKEKKIKNFERSVEDAEKRLEKAKQDAKKADEEMGKIEKEFTESLKNMHIDVKNDISTDRMIKILTDGTQLLGKLQKNWVGMTMYFQSINSYIEKVMNKQQNIFVGDAQTAQENTFLIDFMADSIKKSLESSIKSNRTAATYVKVSSNYIMEPLRKMHGMLAIEPAKMDQAQKELVESCERASKGITIMFNEDREQTIREMENSLQSLDPCQSIEN</sequence>
<dbReference type="EMBL" id="GL732538">
    <property type="protein sequence ID" value="EFX83206.1"/>
    <property type="molecule type" value="Genomic_DNA"/>
</dbReference>
<dbReference type="PANTHER" id="PTHR33488:SF2">
    <property type="entry name" value="EARLY ENDOSOME ANTIGEN 1-LIKE"/>
    <property type="match status" value="1"/>
</dbReference>
<evidence type="ECO:0000256" key="1">
    <source>
        <dbReference type="SAM" id="Coils"/>
    </source>
</evidence>
<feature type="coiled-coil region" evidence="1">
    <location>
        <begin position="240"/>
        <end position="274"/>
    </location>
</feature>
<dbReference type="AlphaFoldDB" id="E9GC42"/>
<dbReference type="OrthoDB" id="5406275at2759"/>
<dbReference type="KEGG" id="dpx:DAPPUDRAFT_315948"/>
<accession>E9GC42</accession>
<dbReference type="Proteomes" id="UP000000305">
    <property type="component" value="Unassembled WGS sequence"/>
</dbReference>
<gene>
    <name evidence="2" type="ORF">DAPPUDRAFT_315948</name>
</gene>
<evidence type="ECO:0000313" key="2">
    <source>
        <dbReference type="EMBL" id="EFX83206.1"/>
    </source>
</evidence>
<protein>
    <submittedName>
        <fullName evidence="2">Uncharacterized protein</fullName>
    </submittedName>
</protein>
<keyword evidence="1" id="KW-0175">Coiled coil</keyword>
<dbReference type="InParanoid" id="E9GC42"/>
<reference evidence="2 3" key="1">
    <citation type="journal article" date="2011" name="Science">
        <title>The ecoresponsive genome of Daphnia pulex.</title>
        <authorList>
            <person name="Colbourne J.K."/>
            <person name="Pfrender M.E."/>
            <person name="Gilbert D."/>
            <person name="Thomas W.K."/>
            <person name="Tucker A."/>
            <person name="Oakley T.H."/>
            <person name="Tokishita S."/>
            <person name="Aerts A."/>
            <person name="Arnold G.J."/>
            <person name="Basu M.K."/>
            <person name="Bauer D.J."/>
            <person name="Caceres C.E."/>
            <person name="Carmel L."/>
            <person name="Casola C."/>
            <person name="Choi J.H."/>
            <person name="Detter J.C."/>
            <person name="Dong Q."/>
            <person name="Dusheyko S."/>
            <person name="Eads B.D."/>
            <person name="Frohlich T."/>
            <person name="Geiler-Samerotte K.A."/>
            <person name="Gerlach D."/>
            <person name="Hatcher P."/>
            <person name="Jogdeo S."/>
            <person name="Krijgsveld J."/>
            <person name="Kriventseva E.V."/>
            <person name="Kultz D."/>
            <person name="Laforsch C."/>
            <person name="Lindquist E."/>
            <person name="Lopez J."/>
            <person name="Manak J.R."/>
            <person name="Muller J."/>
            <person name="Pangilinan J."/>
            <person name="Patwardhan R.P."/>
            <person name="Pitluck S."/>
            <person name="Pritham E.J."/>
            <person name="Rechtsteiner A."/>
            <person name="Rho M."/>
            <person name="Rogozin I.B."/>
            <person name="Sakarya O."/>
            <person name="Salamov A."/>
            <person name="Schaack S."/>
            <person name="Shapiro H."/>
            <person name="Shiga Y."/>
            <person name="Skalitzky C."/>
            <person name="Smith Z."/>
            <person name="Souvorov A."/>
            <person name="Sung W."/>
            <person name="Tang Z."/>
            <person name="Tsuchiya D."/>
            <person name="Tu H."/>
            <person name="Vos H."/>
            <person name="Wang M."/>
            <person name="Wolf Y.I."/>
            <person name="Yamagata H."/>
            <person name="Yamada T."/>
            <person name="Ye Y."/>
            <person name="Shaw J.R."/>
            <person name="Andrews J."/>
            <person name="Crease T.J."/>
            <person name="Tang H."/>
            <person name="Lucas S.M."/>
            <person name="Robertson H.M."/>
            <person name="Bork P."/>
            <person name="Koonin E.V."/>
            <person name="Zdobnov E.M."/>
            <person name="Grigoriev I.V."/>
            <person name="Lynch M."/>
            <person name="Boore J.L."/>
        </authorList>
    </citation>
    <scope>NUCLEOTIDE SEQUENCE [LARGE SCALE GENOMIC DNA]</scope>
</reference>
<dbReference type="STRING" id="6669.E9GC42"/>
<dbReference type="PhylomeDB" id="E9GC42"/>
<name>E9GC42_DAPPU</name>
<evidence type="ECO:0000313" key="3">
    <source>
        <dbReference type="Proteomes" id="UP000000305"/>
    </source>
</evidence>
<dbReference type="HOGENOM" id="CLU_049233_0_0_1"/>
<dbReference type="eggNOG" id="ENOG502QVK4">
    <property type="taxonomic scope" value="Eukaryota"/>
</dbReference>
<organism evidence="2 3">
    <name type="scientific">Daphnia pulex</name>
    <name type="common">Water flea</name>
    <dbReference type="NCBI Taxonomy" id="6669"/>
    <lineage>
        <taxon>Eukaryota</taxon>
        <taxon>Metazoa</taxon>
        <taxon>Ecdysozoa</taxon>
        <taxon>Arthropoda</taxon>
        <taxon>Crustacea</taxon>
        <taxon>Branchiopoda</taxon>
        <taxon>Diplostraca</taxon>
        <taxon>Cladocera</taxon>
        <taxon>Anomopoda</taxon>
        <taxon>Daphniidae</taxon>
        <taxon>Daphnia</taxon>
    </lineage>
</organism>
<dbReference type="PANTHER" id="PTHR33488">
    <property type="entry name" value="ZGC:162509"/>
    <property type="match status" value="1"/>
</dbReference>
<keyword evidence="3" id="KW-1185">Reference proteome</keyword>
<proteinExistence type="predicted"/>